<dbReference type="Pfam" id="PF01687">
    <property type="entry name" value="Flavokinase"/>
    <property type="match status" value="1"/>
</dbReference>
<name>A0AAN6HYI9_9ASCO</name>
<keyword evidence="9" id="KW-0547">Nucleotide-binding</keyword>
<keyword evidence="10" id="KW-0067">ATP-binding</keyword>
<keyword evidence="7" id="KW-0288">FMN</keyword>
<evidence type="ECO:0000256" key="2">
    <source>
        <dbReference type="ARBA" id="ARBA00005201"/>
    </source>
</evidence>
<feature type="region of interest" description="Disordered" evidence="12">
    <location>
        <begin position="198"/>
        <end position="218"/>
    </location>
</feature>
<evidence type="ECO:0000256" key="5">
    <source>
        <dbReference type="ARBA" id="ARBA00017394"/>
    </source>
</evidence>
<dbReference type="PANTHER" id="PTHR22749:SF6">
    <property type="entry name" value="RIBOFLAVIN KINASE"/>
    <property type="match status" value="1"/>
</dbReference>
<comment type="similarity">
    <text evidence="3">Belongs to the flavokinase family.</text>
</comment>
<evidence type="ECO:0000256" key="8">
    <source>
        <dbReference type="ARBA" id="ARBA00022679"/>
    </source>
</evidence>
<evidence type="ECO:0000256" key="1">
    <source>
        <dbReference type="ARBA" id="ARBA00003572"/>
    </source>
</evidence>
<evidence type="ECO:0000256" key="9">
    <source>
        <dbReference type="ARBA" id="ARBA00022741"/>
    </source>
</evidence>
<feature type="domain" description="Riboflavin kinase" evidence="13">
    <location>
        <begin position="16"/>
        <end position="172"/>
    </location>
</feature>
<keyword evidence="6" id="KW-0285">Flavoprotein</keyword>
<dbReference type="GO" id="GO:0009398">
    <property type="term" value="P:FMN biosynthetic process"/>
    <property type="evidence" value="ECO:0007669"/>
    <property type="project" value="TreeGrafter"/>
</dbReference>
<dbReference type="AlphaFoldDB" id="A0AAN6HYI9"/>
<dbReference type="Gene3D" id="2.40.30.30">
    <property type="entry name" value="Riboflavin kinase-like"/>
    <property type="match status" value="1"/>
</dbReference>
<reference evidence="14" key="1">
    <citation type="journal article" date="2021" name="G3 (Bethesda)">
        <title>Genomic diversity, chromosomal rearrangements, and interspecies hybridization in the ogataea polymorpha species complex.</title>
        <authorList>
            <person name="Hanson S.J."/>
            <person name="Cinneide E.O."/>
            <person name="Salzberg L.I."/>
            <person name="Wolfe K.H."/>
            <person name="McGowan J."/>
            <person name="Fitzpatrick D.A."/>
            <person name="Matlin K."/>
        </authorList>
    </citation>
    <scope>NUCLEOTIDE SEQUENCE</scope>
    <source>
        <strain evidence="14">83-405-1</strain>
    </source>
</reference>
<dbReference type="GO" id="GO:0009231">
    <property type="term" value="P:riboflavin biosynthetic process"/>
    <property type="evidence" value="ECO:0007669"/>
    <property type="project" value="InterPro"/>
</dbReference>
<dbReference type="InterPro" id="IPR023465">
    <property type="entry name" value="Riboflavin_kinase_dom_sf"/>
</dbReference>
<dbReference type="EC" id="2.7.1.26" evidence="4"/>
<dbReference type="SUPFAM" id="SSF82114">
    <property type="entry name" value="Riboflavin kinase-like"/>
    <property type="match status" value="1"/>
</dbReference>
<dbReference type="GO" id="GO:0008531">
    <property type="term" value="F:riboflavin kinase activity"/>
    <property type="evidence" value="ECO:0007669"/>
    <property type="project" value="UniProtKB-EC"/>
</dbReference>
<keyword evidence="8" id="KW-0808">Transferase</keyword>
<dbReference type="SMART" id="SM00904">
    <property type="entry name" value="Flavokinase"/>
    <property type="match status" value="1"/>
</dbReference>
<evidence type="ECO:0000256" key="3">
    <source>
        <dbReference type="ARBA" id="ARBA00010108"/>
    </source>
</evidence>
<dbReference type="InterPro" id="IPR023468">
    <property type="entry name" value="Riboflavin_kinase"/>
</dbReference>
<evidence type="ECO:0000256" key="10">
    <source>
        <dbReference type="ARBA" id="ARBA00022840"/>
    </source>
</evidence>
<comment type="function">
    <text evidence="1">Catalyzes the phosphorylation of riboflavin (vitamin B2) to form flavin mononucleotide (FMN) coenzyme.</text>
</comment>
<evidence type="ECO:0000256" key="6">
    <source>
        <dbReference type="ARBA" id="ARBA00022630"/>
    </source>
</evidence>
<dbReference type="Proteomes" id="UP000738402">
    <property type="component" value="Unassembled WGS sequence"/>
</dbReference>
<organism evidence="14 15">
    <name type="scientific">Ogataea haglerorum</name>
    <dbReference type="NCBI Taxonomy" id="1937702"/>
    <lineage>
        <taxon>Eukaryota</taxon>
        <taxon>Fungi</taxon>
        <taxon>Dikarya</taxon>
        <taxon>Ascomycota</taxon>
        <taxon>Saccharomycotina</taxon>
        <taxon>Pichiomycetes</taxon>
        <taxon>Pichiales</taxon>
        <taxon>Pichiaceae</taxon>
        <taxon>Ogataea</taxon>
    </lineage>
</organism>
<evidence type="ECO:0000256" key="4">
    <source>
        <dbReference type="ARBA" id="ARBA00012105"/>
    </source>
</evidence>
<accession>A0AAN6HYI9</accession>
<proteinExistence type="inferred from homology"/>
<dbReference type="PANTHER" id="PTHR22749">
    <property type="entry name" value="RIBOFLAVIN KINASE/FMN ADENYLYLTRANSFERASE"/>
    <property type="match status" value="1"/>
</dbReference>
<dbReference type="EMBL" id="JAHLUH010000018">
    <property type="protein sequence ID" value="KAG7724183.1"/>
    <property type="molecule type" value="Genomic_DNA"/>
</dbReference>
<protein>
    <recommendedName>
        <fullName evidence="5">Riboflavin kinase</fullName>
        <ecNumber evidence="4">2.7.1.26</ecNumber>
    </recommendedName>
    <alternativeName>
        <fullName evidence="11">Flavin mononucleotide kinase 1</fullName>
    </alternativeName>
</protein>
<evidence type="ECO:0000256" key="11">
    <source>
        <dbReference type="ARBA" id="ARBA00029960"/>
    </source>
</evidence>
<evidence type="ECO:0000256" key="12">
    <source>
        <dbReference type="SAM" id="MobiDB-lite"/>
    </source>
</evidence>
<evidence type="ECO:0000313" key="15">
    <source>
        <dbReference type="Proteomes" id="UP000738402"/>
    </source>
</evidence>
<evidence type="ECO:0000256" key="7">
    <source>
        <dbReference type="ARBA" id="ARBA00022643"/>
    </source>
</evidence>
<evidence type="ECO:0000313" key="14">
    <source>
        <dbReference type="EMBL" id="KAG7724183.1"/>
    </source>
</evidence>
<dbReference type="GO" id="GO:0005739">
    <property type="term" value="C:mitochondrion"/>
    <property type="evidence" value="ECO:0007669"/>
    <property type="project" value="TreeGrafter"/>
</dbReference>
<gene>
    <name evidence="14" type="ORF">KL933_004934</name>
</gene>
<sequence>MSRPHIPATVQAPFPLVIRNTSVVAGFGRGSAEMGIPTANVPVDDEPELQKLDTGVYFGFVRLLRPEQTPDTKVVPRSDGKSEVEFTYGANLADSDFEVQPMVMSLGWNPFFKNSKKACELHILHEFRSTFYGCRLNFNILGYVRPELDYVSMEALIKDIQLDIETARKYLAMPEYANGDGQHLAEPERVQNVQDEIRRENDDGRRRHKPRVVSRGVQVQGQSVDLVPAPADSCAEKGRDQQHVVGQREPLGHELGELESDPAQVQKRRRNFKEQENRAVVVDHLGADARQKDGAGHDAVDQKAQPKVLQMAQRHRRVPHKIARGQRAVHFRVRRGRKNAVLVEVFVVEKRDRQHHDQRRLDEGHDPHAEVEPVDFFGDQRPHSGQQTKQPAHQIQAVVEQHTEHQHVQDLQQLAARAVWHNGVQERDPDGNRNAVLARCPKIRNEIHGKVLPCARRALG</sequence>
<dbReference type="GO" id="GO:0005524">
    <property type="term" value="F:ATP binding"/>
    <property type="evidence" value="ECO:0007669"/>
    <property type="project" value="UniProtKB-KW"/>
</dbReference>
<comment type="caution">
    <text evidence="14">The sequence shown here is derived from an EMBL/GenBank/DDBJ whole genome shotgun (WGS) entry which is preliminary data.</text>
</comment>
<comment type="pathway">
    <text evidence="2">Cofactor biosynthesis; FMN biosynthesis; FMN from riboflavin (ATP route): step 1/1.</text>
</comment>
<evidence type="ECO:0000259" key="13">
    <source>
        <dbReference type="SMART" id="SM00904"/>
    </source>
</evidence>
<dbReference type="InterPro" id="IPR015865">
    <property type="entry name" value="Riboflavin_kinase_bac/euk"/>
</dbReference>